<dbReference type="EMBL" id="VFOQ01000001">
    <property type="protein sequence ID" value="TQL59556.1"/>
    <property type="molecule type" value="Genomic_DNA"/>
</dbReference>
<name>A0A542ZGV7_9MICO</name>
<dbReference type="RefSeq" id="WP_221632426.1">
    <property type="nucleotide sequence ID" value="NZ_BAAAKX010000013.1"/>
</dbReference>
<comment type="similarity">
    <text evidence="1">Belongs to the bacterial sugar transferase family.</text>
</comment>
<evidence type="ECO:0000256" key="1">
    <source>
        <dbReference type="ARBA" id="ARBA00006464"/>
    </source>
</evidence>
<dbReference type="Proteomes" id="UP000319514">
    <property type="component" value="Unassembled WGS sequence"/>
</dbReference>
<dbReference type="Pfam" id="PF02397">
    <property type="entry name" value="Bac_transf"/>
    <property type="match status" value="1"/>
</dbReference>
<proteinExistence type="inferred from homology"/>
<keyword evidence="2" id="KW-0812">Transmembrane</keyword>
<evidence type="ECO:0000256" key="2">
    <source>
        <dbReference type="SAM" id="Phobius"/>
    </source>
</evidence>
<evidence type="ECO:0000259" key="3">
    <source>
        <dbReference type="Pfam" id="PF02397"/>
    </source>
</evidence>
<keyword evidence="5" id="KW-1185">Reference proteome</keyword>
<feature type="domain" description="Bacterial sugar transferase" evidence="3">
    <location>
        <begin position="38"/>
        <end position="234"/>
    </location>
</feature>
<organism evidence="4 5">
    <name type="scientific">Oryzihumus leptocrescens</name>
    <dbReference type="NCBI Taxonomy" id="297536"/>
    <lineage>
        <taxon>Bacteria</taxon>
        <taxon>Bacillati</taxon>
        <taxon>Actinomycetota</taxon>
        <taxon>Actinomycetes</taxon>
        <taxon>Micrococcales</taxon>
        <taxon>Intrasporangiaceae</taxon>
        <taxon>Oryzihumus</taxon>
    </lineage>
</organism>
<accession>A0A542ZGV7</accession>
<gene>
    <name evidence="4" type="ORF">FB474_0911</name>
</gene>
<keyword evidence="4" id="KW-0808">Transferase</keyword>
<dbReference type="GO" id="GO:0016780">
    <property type="term" value="F:phosphotransferase activity, for other substituted phosphate groups"/>
    <property type="evidence" value="ECO:0007669"/>
    <property type="project" value="TreeGrafter"/>
</dbReference>
<dbReference type="PANTHER" id="PTHR30576:SF10">
    <property type="entry name" value="SLL5057 PROTEIN"/>
    <property type="match status" value="1"/>
</dbReference>
<protein>
    <submittedName>
        <fullName evidence="4">Lipopolysaccharide/colanic/teichoic acid biosynthesis glycosyltransferase</fullName>
    </submittedName>
</protein>
<comment type="caution">
    <text evidence="4">The sequence shown here is derived from an EMBL/GenBank/DDBJ whole genome shotgun (WGS) entry which is preliminary data.</text>
</comment>
<keyword evidence="2" id="KW-0472">Membrane</keyword>
<dbReference type="PANTHER" id="PTHR30576">
    <property type="entry name" value="COLANIC BIOSYNTHESIS UDP-GLUCOSE LIPID CARRIER TRANSFERASE"/>
    <property type="match status" value="1"/>
</dbReference>
<evidence type="ECO:0000313" key="4">
    <source>
        <dbReference type="EMBL" id="TQL59556.1"/>
    </source>
</evidence>
<dbReference type="InterPro" id="IPR003362">
    <property type="entry name" value="Bact_transf"/>
</dbReference>
<keyword evidence="2" id="KW-1133">Transmembrane helix</keyword>
<dbReference type="AlphaFoldDB" id="A0A542ZGV7"/>
<evidence type="ECO:0000313" key="5">
    <source>
        <dbReference type="Proteomes" id="UP000319514"/>
    </source>
</evidence>
<feature type="transmembrane region" description="Helical" evidence="2">
    <location>
        <begin position="41"/>
        <end position="64"/>
    </location>
</feature>
<reference evidence="4 5" key="1">
    <citation type="submission" date="2019-06" db="EMBL/GenBank/DDBJ databases">
        <title>Sequencing the genomes of 1000 actinobacteria strains.</title>
        <authorList>
            <person name="Klenk H.-P."/>
        </authorList>
    </citation>
    <scope>NUCLEOTIDE SEQUENCE [LARGE SCALE GENOMIC DNA]</scope>
    <source>
        <strain evidence="4 5">DSM 18082</strain>
    </source>
</reference>
<sequence length="240" mass="26580">MKRPASLRRPVLEAVSQDEDKLVLRRPQTGRTAYRAAKRCLDVAVSATALVLLSPVLGLAALLVRRSSPGPVLFRQTRVGLGGQPFTMLKFRTMVDGCSDELHRDYVQRLLDPDQPAPEPAGTVFKLENDPRLTSVGRVLRRTSVDELPQLVNVLRGDMSLVGPRPVLPWEAALLGKEYGPRFDVPAGMTGLWQTSGRSRLTMRQALDLDLEYVRRRGMLVDLVLLARTVPALLRPGDAE</sequence>